<feature type="compositionally biased region" description="Polar residues" evidence="1">
    <location>
        <begin position="38"/>
        <end position="47"/>
    </location>
</feature>
<name>A0A392SBP7_9FABA</name>
<organism evidence="2 3">
    <name type="scientific">Trifolium medium</name>
    <dbReference type="NCBI Taxonomy" id="97028"/>
    <lineage>
        <taxon>Eukaryota</taxon>
        <taxon>Viridiplantae</taxon>
        <taxon>Streptophyta</taxon>
        <taxon>Embryophyta</taxon>
        <taxon>Tracheophyta</taxon>
        <taxon>Spermatophyta</taxon>
        <taxon>Magnoliopsida</taxon>
        <taxon>eudicotyledons</taxon>
        <taxon>Gunneridae</taxon>
        <taxon>Pentapetalae</taxon>
        <taxon>rosids</taxon>
        <taxon>fabids</taxon>
        <taxon>Fabales</taxon>
        <taxon>Fabaceae</taxon>
        <taxon>Papilionoideae</taxon>
        <taxon>50 kb inversion clade</taxon>
        <taxon>NPAAA clade</taxon>
        <taxon>Hologalegina</taxon>
        <taxon>IRL clade</taxon>
        <taxon>Trifolieae</taxon>
        <taxon>Trifolium</taxon>
    </lineage>
</organism>
<keyword evidence="3" id="KW-1185">Reference proteome</keyword>
<sequence length="72" mass="7804">MTRTNSDKLDDLAAALAQFQLAMNVKLDAVTDRVGSLEHQNSESGASRQAPEPSSPPPVNNPRHVLKLDVPR</sequence>
<comment type="caution">
    <text evidence="2">The sequence shown here is derived from an EMBL/GenBank/DDBJ whole genome shotgun (WGS) entry which is preliminary data.</text>
</comment>
<proteinExistence type="predicted"/>
<accession>A0A392SBP7</accession>
<evidence type="ECO:0000313" key="2">
    <source>
        <dbReference type="EMBL" id="MCI45614.1"/>
    </source>
</evidence>
<dbReference type="Proteomes" id="UP000265520">
    <property type="component" value="Unassembled WGS sequence"/>
</dbReference>
<dbReference type="AlphaFoldDB" id="A0A392SBP7"/>
<evidence type="ECO:0000256" key="1">
    <source>
        <dbReference type="SAM" id="MobiDB-lite"/>
    </source>
</evidence>
<protein>
    <submittedName>
        <fullName evidence="2">Uncharacterized protein</fullName>
    </submittedName>
</protein>
<dbReference type="EMBL" id="LXQA010346392">
    <property type="protein sequence ID" value="MCI45614.1"/>
    <property type="molecule type" value="Genomic_DNA"/>
</dbReference>
<feature type="non-terminal residue" evidence="2">
    <location>
        <position position="72"/>
    </location>
</feature>
<reference evidence="2 3" key="1">
    <citation type="journal article" date="2018" name="Front. Plant Sci.">
        <title>Red Clover (Trifolium pratense) and Zigzag Clover (T. medium) - A Picture of Genomic Similarities and Differences.</title>
        <authorList>
            <person name="Dluhosova J."/>
            <person name="Istvanek J."/>
            <person name="Nedelnik J."/>
            <person name="Repkova J."/>
        </authorList>
    </citation>
    <scope>NUCLEOTIDE SEQUENCE [LARGE SCALE GENOMIC DNA]</scope>
    <source>
        <strain evidence="3">cv. 10/8</strain>
        <tissue evidence="2">Leaf</tissue>
    </source>
</reference>
<feature type="region of interest" description="Disordered" evidence="1">
    <location>
        <begin position="34"/>
        <end position="72"/>
    </location>
</feature>
<evidence type="ECO:0000313" key="3">
    <source>
        <dbReference type="Proteomes" id="UP000265520"/>
    </source>
</evidence>